<dbReference type="InterPro" id="IPR022776">
    <property type="entry name" value="TRM13/UPF0224_CHHC_Znf_dom"/>
</dbReference>
<keyword evidence="7 15" id="KW-0949">S-adenosyl-L-methionine</keyword>
<evidence type="ECO:0000313" key="18">
    <source>
        <dbReference type="Proteomes" id="UP001162087"/>
    </source>
</evidence>
<proteinExistence type="inferred from homology"/>
<accession>A0AA35J7K5</accession>
<evidence type="ECO:0000256" key="15">
    <source>
        <dbReference type="RuleBase" id="RU367103"/>
    </source>
</evidence>
<dbReference type="PANTHER" id="PTHR12998">
    <property type="entry name" value="TRNA:M(4)X MODIFICATION ENZYME TRM13 HOMOLOG"/>
    <property type="match status" value="1"/>
</dbReference>
<keyword evidence="11 15" id="KW-0862">Zinc</keyword>
<evidence type="ECO:0000256" key="4">
    <source>
        <dbReference type="ARBA" id="ARBA00015883"/>
    </source>
</evidence>
<evidence type="ECO:0000256" key="10">
    <source>
        <dbReference type="ARBA" id="ARBA00022771"/>
    </source>
</evidence>
<keyword evidence="5 15" id="KW-0489">Methyltransferase</keyword>
<evidence type="ECO:0000256" key="7">
    <source>
        <dbReference type="ARBA" id="ARBA00022691"/>
    </source>
</evidence>
<keyword evidence="10 15" id="KW-0863">Zinc-finger</keyword>
<evidence type="ECO:0000256" key="2">
    <source>
        <dbReference type="ARBA" id="ARBA00005265"/>
    </source>
</evidence>
<evidence type="ECO:0000256" key="12">
    <source>
        <dbReference type="ARBA" id="ARBA00048165"/>
    </source>
</evidence>
<keyword evidence="6 15" id="KW-0808">Transferase</keyword>
<evidence type="ECO:0000256" key="8">
    <source>
        <dbReference type="ARBA" id="ARBA00022694"/>
    </source>
</evidence>
<dbReference type="GO" id="GO:0106050">
    <property type="term" value="F:tRNA 2'-O-methyltransferase activity"/>
    <property type="evidence" value="ECO:0007669"/>
    <property type="project" value="UniProtKB-UniRule"/>
</dbReference>
<keyword evidence="8 15" id="KW-0819">tRNA processing</keyword>
<evidence type="ECO:0000256" key="14">
    <source>
        <dbReference type="ARBA" id="ARBA00049393"/>
    </source>
</evidence>
<dbReference type="EMBL" id="OX365910">
    <property type="protein sequence ID" value="CAI4050773.1"/>
    <property type="molecule type" value="Genomic_DNA"/>
</dbReference>
<sequence length="476" mass="54384">MSQDNVGHIVKKAKPAERLQCEYFMEKKKRRCGMTRSSQNLYCSEHLHLVKKATNLQPHNKDGLKTEKERQRIPCPLDLKHTVWADQVDKHLKKCNKTKLSHLNDDKPYYEPGYNGGSGTSSPPVKIDLTTDHLIQAIQLLHKVFEEESMDDLPLRQLNNELMSLKRFPQLSSNTKHAVQQSSLIETLVAVGAFEGAMSLSFIEFGCGRAEFSRYISLYVLTQLAISSEDHSKSNFNEFVLIDRAANRMKFDKKIKDDFLEITSSAESQKLNCPSIKRTKIDIRDLKLDAILTSTCEDKSQYVCISKHLCGVATDLTLRCIRNSSVLHGDNNDRSNSKLRAICIAMCCRHACDHSDYVNRGYITSLLDKYKSNDSLLTYESFFRMLTKFCSWATCGRKLGTTITDTVNVAESFEGAEPYKMTIKERENIGLMARRIIDEGRLTYVRETFLEFDAELIKYVDSDVSLENVAMLVYRK</sequence>
<dbReference type="Pfam" id="PF11722">
    <property type="entry name" value="zf-TRM13_CCCH"/>
    <property type="match status" value="1"/>
</dbReference>
<evidence type="ECO:0000256" key="5">
    <source>
        <dbReference type="ARBA" id="ARBA00022603"/>
    </source>
</evidence>
<dbReference type="Pfam" id="PF05253">
    <property type="entry name" value="zf-U11-48K"/>
    <property type="match status" value="1"/>
</dbReference>
<organism evidence="17 18">
    <name type="scientific">Saccharomyces kudriavzevii (strain ATCC MYA-4449 / AS 2.2408 / CBS 8840 / NBRC 1802 / NCYC 2889)</name>
    <name type="common">Yeast</name>
    <dbReference type="NCBI Taxonomy" id="226230"/>
    <lineage>
        <taxon>Eukaryota</taxon>
        <taxon>Fungi</taxon>
        <taxon>Dikarya</taxon>
        <taxon>Ascomycota</taxon>
        <taxon>Saccharomycotina</taxon>
        <taxon>Saccharomycetes</taxon>
        <taxon>Saccharomycetales</taxon>
        <taxon>Saccharomycetaceae</taxon>
        <taxon>Saccharomyces</taxon>
    </lineage>
</organism>
<dbReference type="GO" id="GO:0030488">
    <property type="term" value="P:tRNA methylation"/>
    <property type="evidence" value="ECO:0007669"/>
    <property type="project" value="InterPro"/>
</dbReference>
<evidence type="ECO:0000256" key="13">
    <source>
        <dbReference type="ARBA" id="ARBA00048635"/>
    </source>
</evidence>
<evidence type="ECO:0000259" key="16">
    <source>
        <dbReference type="PROSITE" id="PS51800"/>
    </source>
</evidence>
<evidence type="ECO:0000256" key="3">
    <source>
        <dbReference type="ARBA" id="ARBA00012810"/>
    </source>
</evidence>
<dbReference type="InterPro" id="IPR007871">
    <property type="entry name" value="Methyltransferase_TRM13"/>
</dbReference>
<keyword evidence="18" id="KW-1185">Reference proteome</keyword>
<comment type="function">
    <text evidence="1 15">tRNA methylase which 2'-O-methylates cytidine(4) in tRNA(Pro) and tRNA(Gly)(GCC), and adenosine(4) in tRNA(His).</text>
</comment>
<comment type="similarity">
    <text evidence="2 15">Belongs to the methyltransferase TRM13 family.</text>
</comment>
<dbReference type="InterPro" id="IPR039044">
    <property type="entry name" value="Trm13"/>
</dbReference>
<dbReference type="PANTHER" id="PTHR12998:SF0">
    <property type="entry name" value="TRNA:M(4)X MODIFICATION ENZYME TRM13 HOMOLOG"/>
    <property type="match status" value="1"/>
</dbReference>
<name>A0AA35J7K5_SACK1</name>
<keyword evidence="9 15" id="KW-0479">Metal-binding</keyword>
<evidence type="ECO:0000256" key="6">
    <source>
        <dbReference type="ARBA" id="ARBA00022679"/>
    </source>
</evidence>
<protein>
    <recommendedName>
        <fullName evidence="4 15">tRNA:m(4)X modification enzyme TRM13</fullName>
        <ecNumber evidence="3 15">2.1.1.225</ecNumber>
    </recommendedName>
</protein>
<dbReference type="PROSITE" id="PS51800">
    <property type="entry name" value="ZF_CHHC_U11_48K"/>
    <property type="match status" value="1"/>
</dbReference>
<dbReference type="Pfam" id="PF05206">
    <property type="entry name" value="TRM13"/>
    <property type="match status" value="1"/>
</dbReference>
<dbReference type="Proteomes" id="UP001162087">
    <property type="component" value="Chromosome 15"/>
</dbReference>
<comment type="catalytic activity">
    <reaction evidence="14 15">
        <text>adenosine(4) in tRNA(His) + S-adenosyl-L-methionine = 2'-O-methyladenosine(4) in tRNA(His) + S-adenosyl-L-homocysteine + H(+)</text>
        <dbReference type="Rhea" id="RHEA:43196"/>
        <dbReference type="Rhea" id="RHEA-COMP:10401"/>
        <dbReference type="Rhea" id="RHEA-COMP:10402"/>
        <dbReference type="ChEBI" id="CHEBI:15378"/>
        <dbReference type="ChEBI" id="CHEBI:57856"/>
        <dbReference type="ChEBI" id="CHEBI:59789"/>
        <dbReference type="ChEBI" id="CHEBI:74411"/>
        <dbReference type="ChEBI" id="CHEBI:74477"/>
        <dbReference type="EC" id="2.1.1.225"/>
    </reaction>
</comment>
<evidence type="ECO:0000256" key="9">
    <source>
        <dbReference type="ARBA" id="ARBA00022723"/>
    </source>
</evidence>
<evidence type="ECO:0000256" key="11">
    <source>
        <dbReference type="ARBA" id="ARBA00022833"/>
    </source>
</evidence>
<dbReference type="GO" id="GO:0008270">
    <property type="term" value="F:zinc ion binding"/>
    <property type="evidence" value="ECO:0007669"/>
    <property type="project" value="UniProtKB-KW"/>
</dbReference>
<dbReference type="RefSeq" id="XP_056084908.1">
    <property type="nucleotide sequence ID" value="XM_056231051.1"/>
</dbReference>
<comment type="catalytic activity">
    <reaction evidence="13 15">
        <text>cytidine(4) in tRNA(Gly)(GCC) + S-adenosyl-L-methionine = 2'-O-methylcytidine(4) in tRNA(Gly)(GCC) + S-adenosyl-L-homocysteine + H(+)</text>
        <dbReference type="Rhea" id="RHEA:43192"/>
        <dbReference type="Rhea" id="RHEA-COMP:10399"/>
        <dbReference type="Rhea" id="RHEA-COMP:10400"/>
        <dbReference type="ChEBI" id="CHEBI:15378"/>
        <dbReference type="ChEBI" id="CHEBI:57856"/>
        <dbReference type="ChEBI" id="CHEBI:59789"/>
        <dbReference type="ChEBI" id="CHEBI:74495"/>
        <dbReference type="ChEBI" id="CHEBI:82748"/>
        <dbReference type="EC" id="2.1.1.225"/>
    </reaction>
</comment>
<dbReference type="EC" id="2.1.1.225" evidence="3 15"/>
<dbReference type="InterPro" id="IPR021721">
    <property type="entry name" value="Znf_CCCH-type_TRM13"/>
</dbReference>
<reference evidence="17" key="1">
    <citation type="submission" date="2022-10" db="EMBL/GenBank/DDBJ databases">
        <authorList>
            <person name="Byrne P K."/>
        </authorList>
    </citation>
    <scope>NUCLEOTIDE SEQUENCE</scope>
    <source>
        <strain evidence="17">IFO1802</strain>
    </source>
</reference>
<dbReference type="GeneID" id="80926933"/>
<evidence type="ECO:0000256" key="1">
    <source>
        <dbReference type="ARBA" id="ARBA00002267"/>
    </source>
</evidence>
<gene>
    <name evidence="17" type="primary">SKDI15G0350</name>
    <name evidence="17" type="ORF">SKDI_15G0350</name>
</gene>
<dbReference type="AlphaFoldDB" id="A0AA35J7K5"/>
<feature type="domain" description="CHHC U11-48K-type" evidence="16">
    <location>
        <begin position="72"/>
        <end position="99"/>
    </location>
</feature>
<evidence type="ECO:0000313" key="17">
    <source>
        <dbReference type="EMBL" id="CAI4050773.1"/>
    </source>
</evidence>
<comment type="catalytic activity">
    <reaction evidence="12 15">
        <text>cytidine(4) in tRNA(Pro) + S-adenosyl-L-methionine = 2'-O-methylcytidine(4) in tRNA(Pro) + S-adenosyl-L-homocysteine + H(+)</text>
        <dbReference type="Rhea" id="RHEA:32767"/>
        <dbReference type="Rhea" id="RHEA-COMP:10397"/>
        <dbReference type="Rhea" id="RHEA-COMP:10398"/>
        <dbReference type="ChEBI" id="CHEBI:15378"/>
        <dbReference type="ChEBI" id="CHEBI:57856"/>
        <dbReference type="ChEBI" id="CHEBI:59789"/>
        <dbReference type="ChEBI" id="CHEBI:74495"/>
        <dbReference type="ChEBI" id="CHEBI:82748"/>
        <dbReference type="EC" id="2.1.1.225"/>
    </reaction>
</comment>